<organism evidence="1">
    <name type="scientific">Arundo donax</name>
    <name type="common">Giant reed</name>
    <name type="synonym">Donax arundinaceus</name>
    <dbReference type="NCBI Taxonomy" id="35708"/>
    <lineage>
        <taxon>Eukaryota</taxon>
        <taxon>Viridiplantae</taxon>
        <taxon>Streptophyta</taxon>
        <taxon>Embryophyta</taxon>
        <taxon>Tracheophyta</taxon>
        <taxon>Spermatophyta</taxon>
        <taxon>Magnoliopsida</taxon>
        <taxon>Liliopsida</taxon>
        <taxon>Poales</taxon>
        <taxon>Poaceae</taxon>
        <taxon>PACMAD clade</taxon>
        <taxon>Arundinoideae</taxon>
        <taxon>Arundineae</taxon>
        <taxon>Arundo</taxon>
    </lineage>
</organism>
<reference evidence="1" key="2">
    <citation type="journal article" date="2015" name="Data Brief">
        <title>Shoot transcriptome of the giant reed, Arundo donax.</title>
        <authorList>
            <person name="Barrero R.A."/>
            <person name="Guerrero F.D."/>
            <person name="Moolhuijzen P."/>
            <person name="Goolsby J.A."/>
            <person name="Tidwell J."/>
            <person name="Bellgard S.E."/>
            <person name="Bellgard M.I."/>
        </authorList>
    </citation>
    <scope>NUCLEOTIDE SEQUENCE</scope>
    <source>
        <tissue evidence="1">Shoot tissue taken approximately 20 cm above the soil surface</tissue>
    </source>
</reference>
<proteinExistence type="predicted"/>
<accession>A0A0A9EY66</accession>
<reference evidence="1" key="1">
    <citation type="submission" date="2014-09" db="EMBL/GenBank/DDBJ databases">
        <authorList>
            <person name="Magalhaes I.L.F."/>
            <person name="Oliveira U."/>
            <person name="Santos F.R."/>
            <person name="Vidigal T.H.D.A."/>
            <person name="Brescovit A.D."/>
            <person name="Santos A.J."/>
        </authorList>
    </citation>
    <scope>NUCLEOTIDE SEQUENCE</scope>
    <source>
        <tissue evidence="1">Shoot tissue taken approximately 20 cm above the soil surface</tissue>
    </source>
</reference>
<protein>
    <submittedName>
        <fullName evidence="1">Uncharacterized protein</fullName>
    </submittedName>
</protein>
<evidence type="ECO:0000313" key="1">
    <source>
        <dbReference type="EMBL" id="JAE02831.1"/>
    </source>
</evidence>
<name>A0A0A9EY66_ARUDO</name>
<sequence length="95" mass="11044">MSLLHYQAVMQMPDGDWGQLSQNADGDWGELCLHLMMNCKLLQRTIFRGKANAFKSSYGMRQTSPQKPKMFENKVWKKMWAIFHLLCTINMNCAV</sequence>
<dbReference type="EMBL" id="GBRH01195065">
    <property type="protein sequence ID" value="JAE02831.1"/>
    <property type="molecule type" value="Transcribed_RNA"/>
</dbReference>
<dbReference type="AlphaFoldDB" id="A0A0A9EY66"/>